<dbReference type="PROSITE" id="PS51833">
    <property type="entry name" value="HDOD"/>
    <property type="match status" value="1"/>
</dbReference>
<dbReference type="Pfam" id="PF00563">
    <property type="entry name" value="EAL"/>
    <property type="match status" value="1"/>
</dbReference>
<gene>
    <name evidence="3" type="ORF">RM573_12375</name>
</gene>
<sequence length="404" mass="46217">MYSYIARQPILDINKNVIAYELLFRDGKSNSFPNIDPNLATSNILTNNHLTLGVEQVTGDLPAYINFHAITLIRRFPNFLDPKKVVIEILEDLEISNKLVEAVKQLKEKGYTLALDDFDFDPKWDVLLPYIDIIKVDVLVFSLLEISKFIRRLPDTNVTLLAEKVETLEQYEKLKMLGFTLFQGYFFAKPEMLKQRKITTTKQNILDLIGQASKAELDNEVIGDIFSLDPGLTYKLLRFINSPTYGNNQEITSLRHALIYIGELELKKFITLLALSDLNAGKCDEIMRLSLIRAKFCELISQTKLDEENPPKAFLTGILSLIDGVLDHDLEYVLNALPIHPEIKSALRNEDNYLNDYLTLAKLIEKGCWQECEALTNKIDLTTDYCFETYQESLAWADGMLSDQ</sequence>
<dbReference type="InterPro" id="IPR001633">
    <property type="entry name" value="EAL_dom"/>
</dbReference>
<evidence type="ECO:0000259" key="2">
    <source>
        <dbReference type="PROSITE" id="PS51833"/>
    </source>
</evidence>
<feature type="domain" description="EAL" evidence="1">
    <location>
        <begin position="1"/>
        <end position="204"/>
    </location>
</feature>
<dbReference type="PIRSF" id="PIRSF003180">
    <property type="entry name" value="DiGMPpdiest_YuxH"/>
    <property type="match status" value="1"/>
</dbReference>
<reference evidence="3 4" key="1">
    <citation type="submission" date="2023-09" db="EMBL/GenBank/DDBJ databases">
        <authorList>
            <person name="Rey-Velasco X."/>
        </authorList>
    </citation>
    <scope>NUCLEOTIDE SEQUENCE [LARGE SCALE GENOMIC DNA]</scope>
    <source>
        <strain evidence="3 4">W431</strain>
    </source>
</reference>
<dbReference type="PANTHER" id="PTHR33525">
    <property type="match status" value="1"/>
</dbReference>
<organism evidence="3 4">
    <name type="scientific">Thalassotalea castellviae</name>
    <dbReference type="NCBI Taxonomy" id="3075612"/>
    <lineage>
        <taxon>Bacteria</taxon>
        <taxon>Pseudomonadati</taxon>
        <taxon>Pseudomonadota</taxon>
        <taxon>Gammaproteobacteria</taxon>
        <taxon>Alteromonadales</taxon>
        <taxon>Colwelliaceae</taxon>
        <taxon>Thalassotalea</taxon>
    </lineage>
</organism>
<dbReference type="Pfam" id="PF08668">
    <property type="entry name" value="HDOD"/>
    <property type="match status" value="1"/>
</dbReference>
<dbReference type="PANTHER" id="PTHR33525:SF4">
    <property type="entry name" value="CYCLIC DI-GMP PHOSPHODIESTERASE CDGJ"/>
    <property type="match status" value="1"/>
</dbReference>
<dbReference type="RefSeq" id="WP_311582400.1">
    <property type="nucleotide sequence ID" value="NZ_JAVRIF010000006.1"/>
</dbReference>
<proteinExistence type="predicted"/>
<dbReference type="SUPFAM" id="SSF141868">
    <property type="entry name" value="EAL domain-like"/>
    <property type="match status" value="1"/>
</dbReference>
<dbReference type="Gene3D" id="3.20.20.450">
    <property type="entry name" value="EAL domain"/>
    <property type="match status" value="1"/>
</dbReference>
<dbReference type="Gene3D" id="1.10.3210.10">
    <property type="entry name" value="Hypothetical protein af1432"/>
    <property type="match status" value="1"/>
</dbReference>
<keyword evidence="4" id="KW-1185">Reference proteome</keyword>
<evidence type="ECO:0000313" key="3">
    <source>
        <dbReference type="EMBL" id="MDT0604395.1"/>
    </source>
</evidence>
<comment type="caution">
    <text evidence="3">The sequence shown here is derived from an EMBL/GenBank/DDBJ whole genome shotgun (WGS) entry which is preliminary data.</text>
</comment>
<accession>A0ABU3A379</accession>
<dbReference type="SMART" id="SM00052">
    <property type="entry name" value="EAL"/>
    <property type="match status" value="1"/>
</dbReference>
<dbReference type="PROSITE" id="PS50883">
    <property type="entry name" value="EAL"/>
    <property type="match status" value="1"/>
</dbReference>
<protein>
    <submittedName>
        <fullName evidence="3">EAL domain-containing protein</fullName>
    </submittedName>
</protein>
<dbReference type="InterPro" id="IPR052340">
    <property type="entry name" value="RNase_Y/CdgJ"/>
</dbReference>
<evidence type="ECO:0000313" key="4">
    <source>
        <dbReference type="Proteomes" id="UP001266357"/>
    </source>
</evidence>
<dbReference type="InterPro" id="IPR014408">
    <property type="entry name" value="dGMP_Pdiesterase_EAL/HD-GYP"/>
</dbReference>
<dbReference type="InterPro" id="IPR013976">
    <property type="entry name" value="HDOD"/>
</dbReference>
<dbReference type="InterPro" id="IPR035919">
    <property type="entry name" value="EAL_sf"/>
</dbReference>
<dbReference type="Proteomes" id="UP001266357">
    <property type="component" value="Unassembled WGS sequence"/>
</dbReference>
<dbReference type="EMBL" id="JAVRIF010000006">
    <property type="protein sequence ID" value="MDT0604395.1"/>
    <property type="molecule type" value="Genomic_DNA"/>
</dbReference>
<name>A0ABU3A379_9GAMM</name>
<feature type="domain" description="HDOD" evidence="2">
    <location>
        <begin position="198"/>
        <end position="385"/>
    </location>
</feature>
<dbReference type="SUPFAM" id="SSF109604">
    <property type="entry name" value="HD-domain/PDEase-like"/>
    <property type="match status" value="1"/>
</dbReference>
<evidence type="ECO:0000259" key="1">
    <source>
        <dbReference type="PROSITE" id="PS50883"/>
    </source>
</evidence>